<dbReference type="EMBL" id="ML986626">
    <property type="protein sequence ID" value="KAF2263461.1"/>
    <property type="molecule type" value="Genomic_DNA"/>
</dbReference>
<comment type="caution">
    <text evidence="1">The sequence shown here is derived from an EMBL/GenBank/DDBJ whole genome shotgun (WGS) entry which is preliminary data.</text>
</comment>
<dbReference type="Proteomes" id="UP000800093">
    <property type="component" value="Unassembled WGS sequence"/>
</dbReference>
<evidence type="ECO:0000313" key="2">
    <source>
        <dbReference type="Proteomes" id="UP000800093"/>
    </source>
</evidence>
<keyword evidence="2" id="KW-1185">Reference proteome</keyword>
<organism evidence="1 2">
    <name type="scientific">Lojkania enalia</name>
    <dbReference type="NCBI Taxonomy" id="147567"/>
    <lineage>
        <taxon>Eukaryota</taxon>
        <taxon>Fungi</taxon>
        <taxon>Dikarya</taxon>
        <taxon>Ascomycota</taxon>
        <taxon>Pezizomycotina</taxon>
        <taxon>Dothideomycetes</taxon>
        <taxon>Pleosporomycetidae</taxon>
        <taxon>Pleosporales</taxon>
        <taxon>Pleosporales incertae sedis</taxon>
        <taxon>Lojkania</taxon>
    </lineage>
</organism>
<evidence type="ECO:0000313" key="1">
    <source>
        <dbReference type="EMBL" id="KAF2263461.1"/>
    </source>
</evidence>
<accession>A0A9P4K7F1</accession>
<dbReference type="AlphaFoldDB" id="A0A9P4K7F1"/>
<protein>
    <submittedName>
        <fullName evidence="1">Uncharacterized protein</fullName>
    </submittedName>
</protein>
<sequence>MRYATSEAQRRCEPIGEWKLTGGRAMKAALDPIAGLGDCDSTRYVSSVELASVSAFTQSISRSNLNLHHSQNLTTIVSNLDFVMAQAAIGRAQKPLLVSTGLQQLPCDRSYHCCALPKRGSTPTPKSLPNLSCLPWITLSRSTGAHLERSSLDVDPGPRVRSMQVHSVRLTFGTQQIYGAQGRSC</sequence>
<name>A0A9P4K7F1_9PLEO</name>
<gene>
    <name evidence="1" type="ORF">CC78DRAFT_581554</name>
</gene>
<reference evidence="2" key="1">
    <citation type="journal article" date="2020" name="Stud. Mycol.">
        <title>101 Dothideomycetes genomes: A test case for predicting lifestyles and emergence of pathogens.</title>
        <authorList>
            <person name="Haridas S."/>
            <person name="Albert R."/>
            <person name="Binder M."/>
            <person name="Bloem J."/>
            <person name="LaButti K."/>
            <person name="Salamov A."/>
            <person name="Andreopoulos B."/>
            <person name="Baker S."/>
            <person name="Barry K."/>
            <person name="Bills G."/>
            <person name="Bluhm B."/>
            <person name="Cannon C."/>
            <person name="Castanera R."/>
            <person name="Culley D."/>
            <person name="Daum C."/>
            <person name="Ezra D."/>
            <person name="Gonzalez J."/>
            <person name="Henrissat B."/>
            <person name="Kuo A."/>
            <person name="Liang C."/>
            <person name="Lipzen A."/>
            <person name="Lutzoni F."/>
            <person name="Magnuson J."/>
            <person name="Mondo S."/>
            <person name="Nolan M."/>
            <person name="Ohm R."/>
            <person name="Pangilinan J."/>
            <person name="Park H.-J."/>
            <person name="Ramirez L."/>
            <person name="Alfaro M."/>
            <person name="Sun H."/>
            <person name="Tritt A."/>
            <person name="Yoshinaga Y."/>
            <person name="Zwiers L.-H."/>
            <person name="Turgeon B."/>
            <person name="Goodwin S."/>
            <person name="Spatafora J."/>
            <person name="Crous P."/>
            <person name="Grigoriev I."/>
        </authorList>
    </citation>
    <scope>NUCLEOTIDE SEQUENCE [LARGE SCALE GENOMIC DNA]</scope>
    <source>
        <strain evidence="2">CBS 304.66</strain>
    </source>
</reference>
<proteinExistence type="predicted"/>